<dbReference type="Proteomes" id="UP000199035">
    <property type="component" value="Unassembled WGS sequence"/>
</dbReference>
<dbReference type="STRING" id="595670.SAMN05421643_10331"/>
<gene>
    <name evidence="2" type="ORF">SAMN05421643_10331</name>
</gene>
<organism evidence="2 3">
    <name type="scientific">Acinetobacter kyonggiensis</name>
    <dbReference type="NCBI Taxonomy" id="595670"/>
    <lineage>
        <taxon>Bacteria</taxon>
        <taxon>Pseudomonadati</taxon>
        <taxon>Pseudomonadota</taxon>
        <taxon>Gammaproteobacteria</taxon>
        <taxon>Moraxellales</taxon>
        <taxon>Moraxellaceae</taxon>
        <taxon>Acinetobacter</taxon>
    </lineage>
</organism>
<proteinExistence type="predicted"/>
<feature type="coiled-coil region" evidence="1">
    <location>
        <begin position="1"/>
        <end position="28"/>
    </location>
</feature>
<evidence type="ECO:0000256" key="1">
    <source>
        <dbReference type="SAM" id="Coils"/>
    </source>
</evidence>
<name>A0A1H3GUJ4_9GAMM</name>
<keyword evidence="1" id="KW-0175">Coiled coil</keyword>
<accession>A0A1H3GUJ4</accession>
<sequence>MELTLEKLDQLDQEFEKFKANLVNTENKPLKDMVAFLDKHRPNKTFQLWALMMIDREKKREHTEFLSSQLWTAEDQINELLGRGAEVIKERDELLEAIKIHAPDWESKLLWCVEMAEEPDSPFEQTPASSKSIAQRVVKRYHEINNNSYDTDIAKSMNNCIRVAMWHGTPEEHVAKILFNEAWFDLPMFKCDSADRIDQAFKAKDLVKCTNQGKVLVTKDIDEAKRFFGVA</sequence>
<reference evidence="3" key="1">
    <citation type="submission" date="2016-10" db="EMBL/GenBank/DDBJ databases">
        <authorList>
            <person name="Varghese N."/>
            <person name="Submissions S."/>
        </authorList>
    </citation>
    <scope>NUCLEOTIDE SEQUENCE [LARGE SCALE GENOMIC DNA]</scope>
    <source>
        <strain evidence="3">ANC 5109</strain>
    </source>
</reference>
<evidence type="ECO:0000313" key="2">
    <source>
        <dbReference type="EMBL" id="SDY06154.1"/>
    </source>
</evidence>
<protein>
    <submittedName>
        <fullName evidence="2">Uncharacterized protein</fullName>
    </submittedName>
</protein>
<dbReference type="AlphaFoldDB" id="A0A1H3GUJ4"/>
<keyword evidence="3" id="KW-1185">Reference proteome</keyword>
<dbReference type="EMBL" id="FNPK01000003">
    <property type="protein sequence ID" value="SDY06154.1"/>
    <property type="molecule type" value="Genomic_DNA"/>
</dbReference>
<evidence type="ECO:0000313" key="3">
    <source>
        <dbReference type="Proteomes" id="UP000199035"/>
    </source>
</evidence>